<evidence type="ECO:0000256" key="1">
    <source>
        <dbReference type="SAM" id="MobiDB-lite"/>
    </source>
</evidence>
<feature type="compositionally biased region" description="Basic residues" evidence="1">
    <location>
        <begin position="292"/>
        <end position="303"/>
    </location>
</feature>
<dbReference type="AlphaFoldDB" id="A0A4P9WD27"/>
<feature type="region of interest" description="Disordered" evidence="1">
    <location>
        <begin position="273"/>
        <end position="320"/>
    </location>
</feature>
<feature type="compositionally biased region" description="Basic and acidic residues" evidence="1">
    <location>
        <begin position="273"/>
        <end position="291"/>
    </location>
</feature>
<protein>
    <submittedName>
        <fullName evidence="2">Uncharacterized protein</fullName>
    </submittedName>
</protein>
<evidence type="ECO:0000313" key="3">
    <source>
        <dbReference type="Proteomes" id="UP000269721"/>
    </source>
</evidence>
<dbReference type="EMBL" id="KZ995652">
    <property type="protein sequence ID" value="RKO90242.1"/>
    <property type="molecule type" value="Genomic_DNA"/>
</dbReference>
<feature type="compositionally biased region" description="Basic and acidic residues" evidence="1">
    <location>
        <begin position="304"/>
        <end position="313"/>
    </location>
</feature>
<name>A0A4P9WD27_9FUNG</name>
<evidence type="ECO:0000313" key="2">
    <source>
        <dbReference type="EMBL" id="RKO90242.1"/>
    </source>
</evidence>
<dbReference type="Proteomes" id="UP000269721">
    <property type="component" value="Unassembled WGS sequence"/>
</dbReference>
<keyword evidence="3" id="KW-1185">Reference proteome</keyword>
<accession>A0A4P9WD27</accession>
<organism evidence="2 3">
    <name type="scientific">Blyttiomyces helicus</name>
    <dbReference type="NCBI Taxonomy" id="388810"/>
    <lineage>
        <taxon>Eukaryota</taxon>
        <taxon>Fungi</taxon>
        <taxon>Fungi incertae sedis</taxon>
        <taxon>Chytridiomycota</taxon>
        <taxon>Chytridiomycota incertae sedis</taxon>
        <taxon>Chytridiomycetes</taxon>
        <taxon>Chytridiomycetes incertae sedis</taxon>
        <taxon>Blyttiomyces</taxon>
    </lineage>
</organism>
<proteinExistence type="predicted"/>
<gene>
    <name evidence="2" type="ORF">BDK51DRAFT_33439</name>
</gene>
<sequence length="320" mass="35631">MSPVSIRPTLADRVSKRIQTSLHGVLFKRFFDYPLYFGGKDDVGSIGALHTLPTLADVKTVSSAFLPSRLGVFHGEEPRGVPELHKGFHWNIRQDALVIRVDGIAAEGILPAMKIVFMLRSSQPLDTEIKIDTHVKSLRETREIPLIKAPKKRIAAHLIAGISEAREYTIELTATTFERNPSVIEHLQNMWDAYGKLLNGPPNRSIYLIPRSIEERDMIKEGGIDQVHVVEKNAAILQMSAPSPSQGVIQTYFKSRVAQLACKTQISSKHFKGVKDSIKNAPDAEPRDGPHYRGRRGNFRKGRGKEAEIEDTKLSTVNAG</sequence>
<reference evidence="3" key="1">
    <citation type="journal article" date="2018" name="Nat. Microbiol.">
        <title>Leveraging single-cell genomics to expand the fungal tree of life.</title>
        <authorList>
            <person name="Ahrendt S.R."/>
            <person name="Quandt C.A."/>
            <person name="Ciobanu D."/>
            <person name="Clum A."/>
            <person name="Salamov A."/>
            <person name="Andreopoulos B."/>
            <person name="Cheng J.F."/>
            <person name="Woyke T."/>
            <person name="Pelin A."/>
            <person name="Henrissat B."/>
            <person name="Reynolds N.K."/>
            <person name="Benny G.L."/>
            <person name="Smith M.E."/>
            <person name="James T.Y."/>
            <person name="Grigoriev I.V."/>
        </authorList>
    </citation>
    <scope>NUCLEOTIDE SEQUENCE [LARGE SCALE GENOMIC DNA]</scope>
</reference>